<dbReference type="PANTHER" id="PTHR16216:SF2">
    <property type="entry name" value="DYNEIN AXONEMAL ASSEMBLY FACTOR 5"/>
    <property type="match status" value="1"/>
</dbReference>
<dbReference type="Gene3D" id="1.25.10.10">
    <property type="entry name" value="Leucine-rich Repeat Variant"/>
    <property type="match status" value="1"/>
</dbReference>
<dbReference type="InterPro" id="IPR057978">
    <property type="entry name" value="TPR_DAAF5"/>
</dbReference>
<dbReference type="PANTHER" id="PTHR16216">
    <property type="entry name" value="DYNEIN ASSEMBLY FACTOR 5, AXONEMAL"/>
    <property type="match status" value="1"/>
</dbReference>
<dbReference type="VEuPathDB" id="TriTrypDB:Tbg972.6.1000"/>
<name>C9ZQE2_TRYB9</name>
<accession>C9ZQE2</accession>
<protein>
    <submittedName>
        <fullName evidence="3">Uncharacterized protein</fullName>
    </submittedName>
</protein>
<dbReference type="RefSeq" id="XP_011773907.1">
    <property type="nucleotide sequence ID" value="XM_011775605.1"/>
</dbReference>
<feature type="domain" description="Dynein axonemal assembly factor 5 TPR repeats" evidence="2">
    <location>
        <begin position="41"/>
        <end position="294"/>
    </location>
</feature>
<proteinExistence type="predicted"/>
<gene>
    <name evidence="3" type="ORF">TbgDal_VI1000</name>
</gene>
<dbReference type="Pfam" id="PF25757">
    <property type="entry name" value="TPR_DNAAF5"/>
    <property type="match status" value="1"/>
</dbReference>
<reference evidence="4" key="1">
    <citation type="journal article" date="2010" name="PLoS Negl. Trop. Dis.">
        <title>The genome sequence of Trypanosoma brucei gambiense, causative agent of chronic human african trypanosomiasis.</title>
        <authorList>
            <person name="Jackson A.P."/>
            <person name="Sanders M."/>
            <person name="Berry A."/>
            <person name="McQuillan J."/>
            <person name="Aslett M.A."/>
            <person name="Quail M.A."/>
            <person name="Chukualim B."/>
            <person name="Capewell P."/>
            <person name="MacLeod A."/>
            <person name="Melville S.E."/>
            <person name="Gibson W."/>
            <person name="Barry J.D."/>
            <person name="Berriman M."/>
            <person name="Hertz-Fowler C."/>
        </authorList>
    </citation>
    <scope>NUCLEOTIDE SEQUENCE [LARGE SCALE GENOMIC DNA]</scope>
    <source>
        <strain evidence="4">MHOM/CI/86/DAL972</strain>
    </source>
</reference>
<dbReference type="Proteomes" id="UP000002316">
    <property type="component" value="Chromosome 6"/>
</dbReference>
<dbReference type="SUPFAM" id="SSF48371">
    <property type="entry name" value="ARM repeat"/>
    <property type="match status" value="1"/>
</dbReference>
<dbReference type="EMBL" id="FN554969">
    <property type="protein sequence ID" value="CBH11622.1"/>
    <property type="molecule type" value="Genomic_DNA"/>
</dbReference>
<dbReference type="AlphaFoldDB" id="C9ZQE2"/>
<dbReference type="Pfam" id="PF24573">
    <property type="entry name" value="HEAT_DAAF5"/>
    <property type="match status" value="1"/>
</dbReference>
<evidence type="ECO:0000259" key="1">
    <source>
        <dbReference type="Pfam" id="PF24573"/>
    </source>
</evidence>
<feature type="domain" description="Dynein axonemal assembly factor 5 HEAT-repeat" evidence="1">
    <location>
        <begin position="328"/>
        <end position="545"/>
    </location>
</feature>
<evidence type="ECO:0000313" key="4">
    <source>
        <dbReference type="Proteomes" id="UP000002316"/>
    </source>
</evidence>
<dbReference type="OrthoDB" id="413572at2759"/>
<dbReference type="KEGG" id="tbg:TbgDal_VI1000"/>
<evidence type="ECO:0000313" key="3">
    <source>
        <dbReference type="EMBL" id="CBH11622.1"/>
    </source>
</evidence>
<sequence>MDLFPKHLNELSDVARPKRLQAYTKLLDLCSDGKLTEGEEFDLLRSCLRGFEDSAERCREYAIQIVSSILVRQPPSVLDWVLPAVVTRIGVSPVAEESEELRLLLLRLAVLCMETFPHEIGPRNYIDFLQVLLENCLRDAYPDLKKEACRACVRLCEIEPVQVKHVSLPLAKVVKNCLLHKHSVVRAEAARTLASLIQRGAVEILADGKDEPANRTTAYTLFVLANDHAEVVRSALVDLLSMSLLDIQERQDQHRRLLPHLLLLVTDHFPAVSEKALQVLENMGKQYLLDNEDNTIDITKRRVTMKDIEWYGDEEYPDMSLTTVDTSLYPVLRRRPSLGARYVVAESLRGFIETVFADVCAIDWVVPFSSNNRRVVALRILWMSIYHTEKSVVQFVEQILGVLYKSLRDSQDVVQESLICLEILGKFLTPDQYLPFLTSKEVPKESEASQPTVIQSRSKTVVISSANGEATNSPTLFSTAAASVKCSILVAFRYLIEGSKSLLSATNATHIVGAMTKSDVLESDSEALLCSLLDTLDVVIRVLGERDFVATPVNPLPPEVRDDVNQRTLDSVLLYAFLCLRSSSFPSVQERVSKCTAHLSTVVTGQPGAIYDLHFKRILSRYGTRMPVSAFSDLVLSSSNIGMYGEQLSNIFLLKLSDIDFTQRVTDCLQYMRVLEELLWRKVPVFSGRQLEEVLRVVILPLGAFRPGGQAHLFRKVAVSSQCALLQEWHRKLLEPSLCDNAFALSSKVVTNWCNASDADDPEMRLMCMVNVPNLSYLPINAGSASDILQSIILRFDDSNDMIRAKAASGLLAILENKDEVCPIVIDEILSQATPLLKKLLIHLDDHDETVGLKPILVGVLKETAILAPSVTKDLVMDAMAKHQVPDYCQEVLLFIESL</sequence>
<dbReference type="InterPro" id="IPR016024">
    <property type="entry name" value="ARM-type_fold"/>
</dbReference>
<dbReference type="InterPro" id="IPR011989">
    <property type="entry name" value="ARM-like"/>
</dbReference>
<evidence type="ECO:0000259" key="2">
    <source>
        <dbReference type="Pfam" id="PF25757"/>
    </source>
</evidence>
<dbReference type="InterPro" id="IPR052623">
    <property type="entry name" value="DAAF5"/>
</dbReference>
<dbReference type="GeneID" id="23861729"/>
<organism evidence="3 4">
    <name type="scientific">Trypanosoma brucei gambiense (strain MHOM/CI/86/DAL972)</name>
    <dbReference type="NCBI Taxonomy" id="679716"/>
    <lineage>
        <taxon>Eukaryota</taxon>
        <taxon>Discoba</taxon>
        <taxon>Euglenozoa</taxon>
        <taxon>Kinetoplastea</taxon>
        <taxon>Metakinetoplastina</taxon>
        <taxon>Trypanosomatida</taxon>
        <taxon>Trypanosomatidae</taxon>
        <taxon>Trypanosoma</taxon>
    </lineage>
</organism>
<dbReference type="InterPro" id="IPR056497">
    <property type="entry name" value="HEAT_DAAF5"/>
</dbReference>